<dbReference type="SUPFAM" id="SSF47240">
    <property type="entry name" value="Ferritin-like"/>
    <property type="match status" value="1"/>
</dbReference>
<dbReference type="InterPro" id="IPR007029">
    <property type="entry name" value="YHS_dom"/>
</dbReference>
<dbReference type="InterPro" id="IPR012348">
    <property type="entry name" value="RNR-like"/>
</dbReference>
<name>A0A062XX67_9BACT</name>
<proteinExistence type="predicted"/>
<keyword evidence="4" id="KW-1185">Reference proteome</keyword>
<sequence>MKGGIMKKVLSLVAVGFFGLVLAQAAEKQPGKPQTACPVSGKPINKEVYVDYQGQRVYFCCNACPDKFRKDPEKYFAQFEKEGIELENIQKACPVSGEELGEHGEPSVIHYKGRTVKFCCPACEKPFKAEPEKYLNGMPGEQSKAGKKTT</sequence>
<gene>
    <name evidence="3" type="ORF">EG19_02025</name>
</gene>
<protein>
    <recommendedName>
        <fullName evidence="2">TRASH domain-containing protein</fullName>
    </recommendedName>
</protein>
<dbReference type="AlphaFoldDB" id="A0A062XX67"/>
<feature type="domain" description="TRASH" evidence="2">
    <location>
        <begin position="37"/>
        <end position="72"/>
    </location>
</feature>
<keyword evidence="1" id="KW-0732">Signal</keyword>
<accession>A0A062XX67</accession>
<dbReference type="STRING" id="1312852.EG19_02025"/>
<reference evidence="3 4" key="1">
    <citation type="submission" date="2014-04" db="EMBL/GenBank/DDBJ databases">
        <title>The Genome Sequence of Thermoanaerobaculum aquaticum MP-01, The First Cultivated Group 23 Acidobacterium.</title>
        <authorList>
            <person name="Stamps B.W."/>
            <person name="Losey N.A."/>
            <person name="Lawson P.A."/>
            <person name="Stevenson B.S."/>
        </authorList>
    </citation>
    <scope>NUCLEOTIDE SEQUENCE [LARGE SCALE GENOMIC DNA]</scope>
    <source>
        <strain evidence="3 4">MP-01</strain>
    </source>
</reference>
<dbReference type="Gene3D" id="1.10.620.20">
    <property type="entry name" value="Ribonucleotide Reductase, subunit A"/>
    <property type="match status" value="2"/>
</dbReference>
<comment type="caution">
    <text evidence="3">The sequence shown here is derived from an EMBL/GenBank/DDBJ whole genome shotgun (WGS) entry which is preliminary data.</text>
</comment>
<feature type="chain" id="PRO_5001616528" description="TRASH domain-containing protein" evidence="1">
    <location>
        <begin position="26"/>
        <end position="150"/>
    </location>
</feature>
<dbReference type="Proteomes" id="UP000027284">
    <property type="component" value="Unassembled WGS sequence"/>
</dbReference>
<evidence type="ECO:0000259" key="2">
    <source>
        <dbReference type="SMART" id="SM00746"/>
    </source>
</evidence>
<evidence type="ECO:0000256" key="1">
    <source>
        <dbReference type="SAM" id="SignalP"/>
    </source>
</evidence>
<evidence type="ECO:0000313" key="3">
    <source>
        <dbReference type="EMBL" id="KDA53999.1"/>
    </source>
</evidence>
<dbReference type="InterPro" id="IPR009078">
    <property type="entry name" value="Ferritin-like_SF"/>
</dbReference>
<organism evidence="3 4">
    <name type="scientific">Thermoanaerobaculum aquaticum</name>
    <dbReference type="NCBI Taxonomy" id="1312852"/>
    <lineage>
        <taxon>Bacteria</taxon>
        <taxon>Pseudomonadati</taxon>
        <taxon>Acidobacteriota</taxon>
        <taxon>Thermoanaerobaculia</taxon>
        <taxon>Thermoanaerobaculales</taxon>
        <taxon>Thermoanaerobaculaceae</taxon>
        <taxon>Thermoanaerobaculum</taxon>
    </lineage>
</organism>
<evidence type="ECO:0000313" key="4">
    <source>
        <dbReference type="Proteomes" id="UP000027284"/>
    </source>
</evidence>
<dbReference type="InterPro" id="IPR011017">
    <property type="entry name" value="TRASH_dom"/>
</dbReference>
<feature type="signal peptide" evidence="1">
    <location>
        <begin position="1"/>
        <end position="25"/>
    </location>
</feature>
<feature type="domain" description="TRASH" evidence="2">
    <location>
        <begin position="93"/>
        <end position="131"/>
    </location>
</feature>
<dbReference type="EMBL" id="JMFG01000015">
    <property type="protein sequence ID" value="KDA53999.1"/>
    <property type="molecule type" value="Genomic_DNA"/>
</dbReference>
<dbReference type="SMART" id="SM00746">
    <property type="entry name" value="TRASH"/>
    <property type="match status" value="2"/>
</dbReference>
<dbReference type="GO" id="GO:0016491">
    <property type="term" value="F:oxidoreductase activity"/>
    <property type="evidence" value="ECO:0007669"/>
    <property type="project" value="InterPro"/>
</dbReference>
<dbReference type="Pfam" id="PF04945">
    <property type="entry name" value="YHS"/>
    <property type="match status" value="1"/>
</dbReference>